<evidence type="ECO:0000313" key="5">
    <source>
        <dbReference type="Proteomes" id="UP000198729"/>
    </source>
</evidence>
<sequence>MFFEIKMNKTAKIAVLQYLLGFALLNAVLTFASDQEPPVGKTGFLVVAADRGFVGNEEIRDAFEPFSSSHPAALVFVTDERTRQTLQSGLDSLRSQNIKRIVVLPLFISTAEPRYQLIHRLIAEENKTIPAIFARPYGESYFAVEALASRLRAMESATRQPLTVVGYGAQNDASRRAMHNDWMRIIRQASQGLDFRPVNTLILQERKEDESAEDYMNSTKRTLSNVLTSPGSATVNSKNQVIVFALGPKNDSMMSLEARLKWLLPKNAVLHNLQIEPQQLAMWMEREANRNLPLTTENTGVILFAHGSDFHWNENLRVAVQPLVDRYKIEFAFSMADPLTIEHALRKLEQRGAKAAVIVSAYATRNSFRSEIEHLIGMDIEDYQAEQNTGSDTHGGHSKHGHGEPAKPVPRILTSLPVIRTGGYEDSPLFAKALFDRVLALSRDPAKETVILTAHGAHDDQRNDEWLQKLESIINQMRRNGGKNFKAFKVATWREDWPEKRAPWVKKTRAMVTEASKQGGTAIIIPARTTAVGPEKKFLSGLEFELGEGFAPHPFFTQWVDEQIQQGITLHSQAITN</sequence>
<evidence type="ECO:0000256" key="2">
    <source>
        <dbReference type="ARBA" id="ARBA00023239"/>
    </source>
</evidence>
<dbReference type="OrthoDB" id="1489951at2"/>
<keyword evidence="1" id="KW-0479">Metal-binding</keyword>
<proteinExistence type="predicted"/>
<dbReference type="GO" id="GO:0046872">
    <property type="term" value="F:metal ion binding"/>
    <property type="evidence" value="ECO:0007669"/>
    <property type="project" value="UniProtKB-KW"/>
</dbReference>
<evidence type="ECO:0000256" key="3">
    <source>
        <dbReference type="SAM" id="MobiDB-lite"/>
    </source>
</evidence>
<dbReference type="Pfam" id="PF01903">
    <property type="entry name" value="CbiX"/>
    <property type="match status" value="1"/>
</dbReference>
<organism evidence="4 5">
    <name type="scientific">Nitrosomonas mobilis</name>
    <dbReference type="NCBI Taxonomy" id="51642"/>
    <lineage>
        <taxon>Bacteria</taxon>
        <taxon>Pseudomonadati</taxon>
        <taxon>Pseudomonadota</taxon>
        <taxon>Betaproteobacteria</taxon>
        <taxon>Nitrosomonadales</taxon>
        <taxon>Nitrosomonadaceae</taxon>
        <taxon>Nitrosomonas</taxon>
    </lineage>
</organism>
<evidence type="ECO:0000313" key="4">
    <source>
        <dbReference type="EMBL" id="SCZ84920.1"/>
    </source>
</evidence>
<protein>
    <submittedName>
        <fullName evidence="4">Cobalamin (Vitamin B12) biosynthesis CbiX protein</fullName>
    </submittedName>
</protein>
<evidence type="ECO:0000256" key="1">
    <source>
        <dbReference type="ARBA" id="ARBA00022723"/>
    </source>
</evidence>
<dbReference type="SUPFAM" id="SSF53800">
    <property type="entry name" value="Chelatase"/>
    <property type="match status" value="2"/>
</dbReference>
<dbReference type="STRING" id="51642.NSMM_310002"/>
<dbReference type="InterPro" id="IPR002762">
    <property type="entry name" value="CbiX-like"/>
</dbReference>
<keyword evidence="2" id="KW-0456">Lyase</keyword>
<dbReference type="EMBL" id="FMWO01000038">
    <property type="protein sequence ID" value="SCZ84920.1"/>
    <property type="molecule type" value="Genomic_DNA"/>
</dbReference>
<name>A0A1G5SDJ5_9PROT</name>
<reference evidence="4 5" key="1">
    <citation type="submission" date="2016-10" db="EMBL/GenBank/DDBJ databases">
        <authorList>
            <person name="de Groot N.N."/>
        </authorList>
    </citation>
    <scope>NUCLEOTIDE SEQUENCE [LARGE SCALE GENOMIC DNA]</scope>
    <source>
        <strain evidence="4">1</strain>
    </source>
</reference>
<accession>A0A1G5SDJ5</accession>
<dbReference type="GO" id="GO:0016829">
    <property type="term" value="F:lyase activity"/>
    <property type="evidence" value="ECO:0007669"/>
    <property type="project" value="UniProtKB-KW"/>
</dbReference>
<gene>
    <name evidence="4" type="ORF">NSMM_310002</name>
</gene>
<dbReference type="Proteomes" id="UP000198729">
    <property type="component" value="Unassembled WGS sequence"/>
</dbReference>
<dbReference type="AlphaFoldDB" id="A0A1G5SDJ5"/>
<feature type="region of interest" description="Disordered" evidence="3">
    <location>
        <begin position="386"/>
        <end position="409"/>
    </location>
</feature>
<keyword evidence="5" id="KW-1185">Reference proteome</keyword>